<dbReference type="Proteomes" id="UP001218895">
    <property type="component" value="Chromosome"/>
</dbReference>
<gene>
    <name evidence="1" type="ORF">L1994_02590</name>
</gene>
<evidence type="ECO:0000313" key="1">
    <source>
        <dbReference type="EMBL" id="WFN37294.1"/>
    </source>
</evidence>
<dbReference type="RefSeq" id="WP_278100133.1">
    <property type="nucleotide sequence ID" value="NZ_CP091092.1"/>
</dbReference>
<reference evidence="1" key="1">
    <citation type="submission" date="2022-01" db="EMBL/GenBank/DDBJ databases">
        <title>Complete genome of Methanomicrobium antiquum DSM 21220.</title>
        <authorList>
            <person name="Chen S.-C."/>
            <person name="You Y.-T."/>
            <person name="Zhou Y.-Z."/>
            <person name="Lai M.-C."/>
        </authorList>
    </citation>
    <scope>NUCLEOTIDE SEQUENCE</scope>
    <source>
        <strain evidence="1">DSM 21220</strain>
    </source>
</reference>
<dbReference type="EMBL" id="CP091092">
    <property type="protein sequence ID" value="WFN37294.1"/>
    <property type="molecule type" value="Genomic_DNA"/>
</dbReference>
<dbReference type="KEGG" id="manq:L1994_02590"/>
<keyword evidence="2" id="KW-1185">Reference proteome</keyword>
<protein>
    <submittedName>
        <fullName evidence="1">Uncharacterized protein</fullName>
    </submittedName>
</protein>
<dbReference type="GeneID" id="79949247"/>
<organism evidence="1 2">
    <name type="scientific">Methanomicrobium antiquum</name>
    <dbReference type="NCBI Taxonomy" id="487686"/>
    <lineage>
        <taxon>Archaea</taxon>
        <taxon>Methanobacteriati</taxon>
        <taxon>Methanobacteriota</taxon>
        <taxon>Stenosarchaea group</taxon>
        <taxon>Methanomicrobia</taxon>
        <taxon>Methanomicrobiales</taxon>
        <taxon>Methanomicrobiaceae</taxon>
        <taxon>Methanomicrobium</taxon>
    </lineage>
</organism>
<sequence>MNSRFYDILSLVGALLIVIVIAFVMNPAIVSEDTSEKGDLTKKLPSSSEDLFLSDETYVSSGYSSSESFKNNDMWMLASRISGAMDYYEPVTRDFALRLIPEEHSGDFSIAQACDLWDNAKKDWTYEYDSYGIWDVSPASRTINTGFVGDQNDFSVFVASLIKSTGGQSRIKLANTPQAGEHAYAELYLGNNEDFNKKIINSTAFSDFKSKYSGIFAKDPYGFNIFKYKYVNIESGGTSLLAQYPLNHILNEPEKYSSMCYEYPKMIEYILINQDMNEIDFQIMYLKFRYGGYTNPYVSEYSDVSTLRDISYSSELEKNNDKSFWLKLDWFGSYPGDSYYNDLNYATVFYSDSSWNNIRFSSLSG</sequence>
<evidence type="ECO:0000313" key="2">
    <source>
        <dbReference type="Proteomes" id="UP001218895"/>
    </source>
</evidence>
<proteinExistence type="predicted"/>
<accession>A0AAF0FZE8</accession>
<dbReference type="AlphaFoldDB" id="A0AAF0FZE8"/>
<name>A0AAF0FZE8_9EURY</name>